<evidence type="ECO:0000259" key="2">
    <source>
        <dbReference type="PROSITE" id="PS51724"/>
    </source>
</evidence>
<dbReference type="Proteomes" id="UP000778523">
    <property type="component" value="Unassembled WGS sequence"/>
</dbReference>
<feature type="domain" description="SPOR" evidence="2">
    <location>
        <begin position="120"/>
        <end position="198"/>
    </location>
</feature>
<dbReference type="PROSITE" id="PS51724">
    <property type="entry name" value="SPOR"/>
    <property type="match status" value="1"/>
</dbReference>
<protein>
    <submittedName>
        <fullName evidence="3">SPOR domain-containing protein</fullName>
    </submittedName>
</protein>
<proteinExistence type="predicted"/>
<dbReference type="RefSeq" id="WP_170022572.1">
    <property type="nucleotide sequence ID" value="NZ_JABCSC020000003.1"/>
</dbReference>
<organism evidence="3 4">
    <name type="scientific">Uliginosibacterium aquaticum</name>
    <dbReference type="NCBI Taxonomy" id="2731212"/>
    <lineage>
        <taxon>Bacteria</taxon>
        <taxon>Pseudomonadati</taxon>
        <taxon>Pseudomonadota</taxon>
        <taxon>Betaproteobacteria</taxon>
        <taxon>Rhodocyclales</taxon>
        <taxon>Zoogloeaceae</taxon>
        <taxon>Uliginosibacterium</taxon>
    </lineage>
</organism>
<reference evidence="3 4" key="1">
    <citation type="submission" date="2020-06" db="EMBL/GenBank/DDBJ databases">
        <title>Draft genome of Uliginosibacterium sp. IMCC34675.</title>
        <authorList>
            <person name="Song J."/>
        </authorList>
    </citation>
    <scope>NUCLEOTIDE SEQUENCE [LARGE SCALE GENOMIC DNA]</scope>
    <source>
        <strain evidence="3 4">IMCC34675</strain>
    </source>
</reference>
<evidence type="ECO:0000313" key="4">
    <source>
        <dbReference type="Proteomes" id="UP000778523"/>
    </source>
</evidence>
<dbReference type="InterPro" id="IPR007730">
    <property type="entry name" value="SPOR-like_dom"/>
</dbReference>
<name>A0ABX2IK52_9RHOO</name>
<sequence length="238" mass="25128">MQILRTFFYLLLAINIVLTLFSGLGLAGVQAPWQAGGEAERLKRQLSAEKIILLNTGPAASLASASPQPVLVNAPAPAAVTSNPDAAACVALKHLGADDVTQITTIASPLGEAVKLKASGVLPSSYWVNIPPGGGKDGAARRGEILAKAGITDYIIVREAGPNQFAISLGLFRSEEAAKRLIEQLQKKNVKTARITVRDNTNFAARVEVRGSAGKVLPLVEDLMSRLKEAQREDCQPG</sequence>
<keyword evidence="1" id="KW-0812">Transmembrane</keyword>
<feature type="transmembrane region" description="Helical" evidence="1">
    <location>
        <begin position="7"/>
        <end position="29"/>
    </location>
</feature>
<evidence type="ECO:0000313" key="3">
    <source>
        <dbReference type="EMBL" id="NSL56263.1"/>
    </source>
</evidence>
<dbReference type="Pfam" id="PF05036">
    <property type="entry name" value="SPOR"/>
    <property type="match status" value="1"/>
</dbReference>
<accession>A0ABX2IK52</accession>
<keyword evidence="4" id="KW-1185">Reference proteome</keyword>
<gene>
    <name evidence="3" type="ORF">HJ583_014590</name>
</gene>
<keyword evidence="1" id="KW-0472">Membrane</keyword>
<keyword evidence="1" id="KW-1133">Transmembrane helix</keyword>
<evidence type="ECO:0000256" key="1">
    <source>
        <dbReference type="SAM" id="Phobius"/>
    </source>
</evidence>
<dbReference type="EMBL" id="JABCSC020000003">
    <property type="protein sequence ID" value="NSL56263.1"/>
    <property type="molecule type" value="Genomic_DNA"/>
</dbReference>
<comment type="caution">
    <text evidence="3">The sequence shown here is derived from an EMBL/GenBank/DDBJ whole genome shotgun (WGS) entry which is preliminary data.</text>
</comment>